<dbReference type="PIRSF" id="PIRSF003095">
    <property type="entry name" value="Trigger_factor"/>
    <property type="match status" value="1"/>
</dbReference>
<dbReference type="Proteomes" id="UP001349994">
    <property type="component" value="Unassembled WGS sequence"/>
</dbReference>
<keyword evidence="10" id="KW-0131">Cell cycle</keyword>
<evidence type="ECO:0000256" key="8">
    <source>
        <dbReference type="ARBA" id="ARBA00023186"/>
    </source>
</evidence>
<keyword evidence="8" id="KW-0143">Chaperone</keyword>
<evidence type="ECO:0000256" key="6">
    <source>
        <dbReference type="ARBA" id="ARBA00022618"/>
    </source>
</evidence>
<dbReference type="EC" id="5.2.1.8" evidence="4"/>
<evidence type="ECO:0000256" key="11">
    <source>
        <dbReference type="ARBA" id="ARBA00029986"/>
    </source>
</evidence>
<keyword evidence="7" id="KW-0697">Rotamase</keyword>
<proteinExistence type="inferred from homology"/>
<evidence type="ECO:0000256" key="2">
    <source>
        <dbReference type="ARBA" id="ARBA00004496"/>
    </source>
</evidence>
<dbReference type="InterPro" id="IPR008881">
    <property type="entry name" value="Trigger_fac_ribosome-bd_bac"/>
</dbReference>
<feature type="domain" description="Trigger factor C-terminal" evidence="14">
    <location>
        <begin position="264"/>
        <end position="420"/>
    </location>
</feature>
<evidence type="ECO:0000259" key="13">
    <source>
        <dbReference type="Pfam" id="PF05697"/>
    </source>
</evidence>
<dbReference type="InterPro" id="IPR027304">
    <property type="entry name" value="Trigger_fact/SurA_dom_sf"/>
</dbReference>
<evidence type="ECO:0000256" key="9">
    <source>
        <dbReference type="ARBA" id="ARBA00023235"/>
    </source>
</evidence>
<evidence type="ECO:0000256" key="5">
    <source>
        <dbReference type="ARBA" id="ARBA00016902"/>
    </source>
</evidence>
<evidence type="ECO:0000256" key="7">
    <source>
        <dbReference type="ARBA" id="ARBA00023110"/>
    </source>
</evidence>
<sequence length="452" mass="50357">MRVTEKKLADGVIKLDCEATAIEVNNALKEAGEAFAMQMGVRPQPGKTIEQLCQESLGIADLDKVVEASAIEVLMPRALDRRNLVPAFPPKVVPTVKFERGKKFTFTMDVTVKPAYELSSYEPVEVTVQPFVFDETPINQQMEDLAANAVVYEVCDPRPLQEGDACSIAMKCMDGDEEIKALTCDDRTYPLGRGYMPEGFDAALIGMEPGQTKEFTFDAPMGVEDGKPVMKPIQCTVTVNNVQKEVTPVIDDAWVKANMPMFASVQALRDDMRRVFEAQQREAYEGYVQQMVVGKLTSRFNGRIADEIYEATRDHLVQNLRMELQQQGMTWEQFIAANGGEQQFGMMLMMQTREVLVQGFCLDAVYRHERLTLTDKDMEDACYGMNPQANPKMMRQQLEDSGRGFALRETAERLKAARYVTEHAKITTAEVPADAADAPAAEAAADADPQAE</sequence>
<evidence type="ECO:0000256" key="10">
    <source>
        <dbReference type="ARBA" id="ARBA00023306"/>
    </source>
</evidence>
<dbReference type="SUPFAM" id="SSF109998">
    <property type="entry name" value="Triger factor/SurA peptide-binding domain-like"/>
    <property type="match status" value="1"/>
</dbReference>
<dbReference type="InterPro" id="IPR005215">
    <property type="entry name" value="Trig_fac"/>
</dbReference>
<evidence type="ECO:0000256" key="4">
    <source>
        <dbReference type="ARBA" id="ARBA00013194"/>
    </source>
</evidence>
<dbReference type="Gene3D" id="3.10.50.40">
    <property type="match status" value="1"/>
</dbReference>
<evidence type="ECO:0000256" key="12">
    <source>
        <dbReference type="SAM" id="MobiDB-lite"/>
    </source>
</evidence>
<dbReference type="Gene3D" id="3.30.70.1050">
    <property type="entry name" value="Trigger factor ribosome-binding domain"/>
    <property type="match status" value="1"/>
</dbReference>
<dbReference type="EMBL" id="JAYMFF010000015">
    <property type="protein sequence ID" value="MEC4176475.1"/>
    <property type="molecule type" value="Genomic_DNA"/>
</dbReference>
<keyword evidence="16" id="KW-1185">Reference proteome</keyword>
<dbReference type="InterPro" id="IPR036611">
    <property type="entry name" value="Trigger_fac_ribosome-bd_sf"/>
</dbReference>
<keyword evidence="6" id="KW-0132">Cell division</keyword>
<dbReference type="SUPFAM" id="SSF102735">
    <property type="entry name" value="Trigger factor ribosome-binding domain"/>
    <property type="match status" value="1"/>
</dbReference>
<name>A0ABU6IJ35_9ACTN</name>
<comment type="catalytic activity">
    <reaction evidence="1">
        <text>[protein]-peptidylproline (omega=180) = [protein]-peptidylproline (omega=0)</text>
        <dbReference type="Rhea" id="RHEA:16237"/>
        <dbReference type="Rhea" id="RHEA-COMP:10747"/>
        <dbReference type="Rhea" id="RHEA-COMP:10748"/>
        <dbReference type="ChEBI" id="CHEBI:83833"/>
        <dbReference type="ChEBI" id="CHEBI:83834"/>
        <dbReference type="EC" id="5.2.1.8"/>
    </reaction>
</comment>
<evidence type="ECO:0000313" key="16">
    <source>
        <dbReference type="Proteomes" id="UP001349994"/>
    </source>
</evidence>
<accession>A0ABU6IJ35</accession>
<feature type="domain" description="Trigger factor ribosome-binding bacterial" evidence="13">
    <location>
        <begin position="1"/>
        <end position="145"/>
    </location>
</feature>
<dbReference type="InterPro" id="IPR037041">
    <property type="entry name" value="Trigger_fac_C_sf"/>
</dbReference>
<comment type="subcellular location">
    <subcellularLocation>
        <location evidence="2">Cytoplasm</location>
    </subcellularLocation>
</comment>
<evidence type="ECO:0000259" key="14">
    <source>
        <dbReference type="Pfam" id="PF05698"/>
    </source>
</evidence>
<evidence type="ECO:0000313" key="15">
    <source>
        <dbReference type="EMBL" id="MEC4176475.1"/>
    </source>
</evidence>
<comment type="caution">
    <text evidence="15">The sequence shown here is derived from an EMBL/GenBank/DDBJ whole genome shotgun (WGS) entry which is preliminary data.</text>
</comment>
<dbReference type="Pfam" id="PF05698">
    <property type="entry name" value="Trigger_C"/>
    <property type="match status" value="1"/>
</dbReference>
<dbReference type="InterPro" id="IPR046357">
    <property type="entry name" value="PPIase_dom_sf"/>
</dbReference>
<comment type="similarity">
    <text evidence="3">Belongs to the FKBP-type PPIase family. Tig subfamily.</text>
</comment>
<reference evidence="15 16" key="1">
    <citation type="submission" date="2024-01" db="EMBL/GenBank/DDBJ databases">
        <title>novel species in genus Adlercreutzia.</title>
        <authorList>
            <person name="Liu X."/>
        </authorList>
    </citation>
    <scope>NUCLEOTIDE SEQUENCE [LARGE SCALE GENOMIC DNA]</scope>
    <source>
        <strain evidence="15 16">R7</strain>
    </source>
</reference>
<keyword evidence="9" id="KW-0413">Isomerase</keyword>
<dbReference type="Gene3D" id="1.10.3120.10">
    <property type="entry name" value="Trigger factor, C-terminal domain"/>
    <property type="match status" value="1"/>
</dbReference>
<gene>
    <name evidence="15" type="ORF">VIN30_08470</name>
</gene>
<dbReference type="RefSeq" id="WP_338210801.1">
    <property type="nucleotide sequence ID" value="NZ_JAYMFF010000015.1"/>
</dbReference>
<feature type="region of interest" description="Disordered" evidence="12">
    <location>
        <begin position="430"/>
        <end position="452"/>
    </location>
</feature>
<evidence type="ECO:0000256" key="3">
    <source>
        <dbReference type="ARBA" id="ARBA00005464"/>
    </source>
</evidence>
<evidence type="ECO:0000256" key="1">
    <source>
        <dbReference type="ARBA" id="ARBA00000971"/>
    </source>
</evidence>
<dbReference type="InterPro" id="IPR008880">
    <property type="entry name" value="Trigger_fac_C"/>
</dbReference>
<dbReference type="SUPFAM" id="SSF54534">
    <property type="entry name" value="FKBP-like"/>
    <property type="match status" value="1"/>
</dbReference>
<dbReference type="Pfam" id="PF05697">
    <property type="entry name" value="Trigger_N"/>
    <property type="match status" value="1"/>
</dbReference>
<organism evidence="15 16">
    <name type="scientific">Adlercreutzia wanghongyangiae</name>
    <dbReference type="NCBI Taxonomy" id="3111451"/>
    <lineage>
        <taxon>Bacteria</taxon>
        <taxon>Bacillati</taxon>
        <taxon>Actinomycetota</taxon>
        <taxon>Coriobacteriia</taxon>
        <taxon>Eggerthellales</taxon>
        <taxon>Eggerthellaceae</taxon>
        <taxon>Adlercreutzia</taxon>
    </lineage>
</organism>
<protein>
    <recommendedName>
        <fullName evidence="5">Trigger factor</fullName>
        <ecNumber evidence="4">5.2.1.8</ecNumber>
    </recommendedName>
    <alternativeName>
        <fullName evidence="11">PPIase</fullName>
    </alternativeName>
</protein>